<evidence type="ECO:0000256" key="1">
    <source>
        <dbReference type="SAM" id="MobiDB-lite"/>
    </source>
</evidence>
<feature type="compositionally biased region" description="Low complexity" evidence="1">
    <location>
        <begin position="254"/>
        <end position="263"/>
    </location>
</feature>
<feature type="region of interest" description="Disordered" evidence="1">
    <location>
        <begin position="241"/>
        <end position="263"/>
    </location>
</feature>
<keyword evidence="3" id="KW-1185">Reference proteome</keyword>
<evidence type="ECO:0000313" key="3">
    <source>
        <dbReference type="Proteomes" id="UP001152759"/>
    </source>
</evidence>
<dbReference type="AlphaFoldDB" id="A0A9N9ZYJ1"/>
<evidence type="ECO:0000313" key="2">
    <source>
        <dbReference type="EMBL" id="CAH0382287.1"/>
    </source>
</evidence>
<sequence>MQCLFRKNSKMTIFFKRLSYLILAFIFCGQTFRRVTGQCQDWNLQRLNENSAIYFMNSSISDGFILSCWVWKDSRSGGTWDTRIRIGLDKEGSRGGGFNFRDSNGLETLSLRWVALPGGNVTWRASTRSSFPVSSWNISASGSSWGYSTSSDGRWYFFKDNKTIEPATMPITNVVLVVPQRRTRSTDARKHSSALFSNGHQGAGSTEFFETVQAIFSTVLSTLTSTIANIFNLDFLGGGDSDDGEFTPDPDSEPVTPATTTVTTTTIPPAFGTTGKSNDIRKFVK</sequence>
<dbReference type="Proteomes" id="UP001152759">
    <property type="component" value="Chromosome 1"/>
</dbReference>
<proteinExistence type="predicted"/>
<dbReference type="EMBL" id="OU963862">
    <property type="protein sequence ID" value="CAH0382287.1"/>
    <property type="molecule type" value="Genomic_DNA"/>
</dbReference>
<name>A0A9N9ZYJ1_BEMTA</name>
<protein>
    <submittedName>
        <fullName evidence="2">Uncharacterized protein</fullName>
    </submittedName>
</protein>
<reference evidence="2" key="1">
    <citation type="submission" date="2021-12" db="EMBL/GenBank/DDBJ databases">
        <authorList>
            <person name="King R."/>
        </authorList>
    </citation>
    <scope>NUCLEOTIDE SEQUENCE</scope>
</reference>
<feature type="compositionally biased region" description="Acidic residues" evidence="1">
    <location>
        <begin position="241"/>
        <end position="252"/>
    </location>
</feature>
<gene>
    <name evidence="2" type="ORF">BEMITA_LOCUS1843</name>
</gene>
<organism evidence="2 3">
    <name type="scientific">Bemisia tabaci</name>
    <name type="common">Sweetpotato whitefly</name>
    <name type="synonym">Aleurodes tabaci</name>
    <dbReference type="NCBI Taxonomy" id="7038"/>
    <lineage>
        <taxon>Eukaryota</taxon>
        <taxon>Metazoa</taxon>
        <taxon>Ecdysozoa</taxon>
        <taxon>Arthropoda</taxon>
        <taxon>Hexapoda</taxon>
        <taxon>Insecta</taxon>
        <taxon>Pterygota</taxon>
        <taxon>Neoptera</taxon>
        <taxon>Paraneoptera</taxon>
        <taxon>Hemiptera</taxon>
        <taxon>Sternorrhyncha</taxon>
        <taxon>Aleyrodoidea</taxon>
        <taxon>Aleyrodidae</taxon>
        <taxon>Aleyrodinae</taxon>
        <taxon>Bemisia</taxon>
    </lineage>
</organism>
<accession>A0A9N9ZYJ1</accession>